<dbReference type="EMBL" id="APPJ01000012">
    <property type="protein sequence ID" value="ENV16276.1"/>
    <property type="molecule type" value="Genomic_DNA"/>
</dbReference>
<evidence type="ECO:0000313" key="4">
    <source>
        <dbReference type="Proteomes" id="UP000013148"/>
    </source>
</evidence>
<evidence type="ECO:0000259" key="2">
    <source>
        <dbReference type="Pfam" id="PF25023"/>
    </source>
</evidence>
<dbReference type="InterPro" id="IPR056823">
    <property type="entry name" value="TEN-like_YD-shell"/>
</dbReference>
<sequence>MKTKMKNLIKNNNMQSNKIWLITVQSIVLSLFLVLSQLTLAKDRIQYHVQNFDGSTLKVINEQGVVSQSYQYAPFGQQLQYKKPSNLKNPNAFVGGVQDADDLVYLKQRHYNPVLGRFYQPDPVTYIMKGHGQTNRYQYGWNDTYTFSDPNGRAVQLPLLAFGIWALDNLRSDSLNVNNAPPSGIGDAALLGYSGASLLFEANMLRTGMALSASSLPLYTFLSKPTTVYRTMEQADYLILQTTGRLPGTASGTFISPNLAYAQGTYKGVTVEFQINPQFYDQMLKIATRDTSKAVSSFPQYASLPIHKSGWGMNNILIKSEKFNQQGAGGIISIGLGRGAGLDLFNQNIIRFREVPR</sequence>
<feature type="domain" description="Teneurin-like YD-shell" evidence="2">
    <location>
        <begin position="47"/>
        <end position="149"/>
    </location>
</feature>
<dbReference type="PANTHER" id="PTHR32305">
    <property type="match status" value="1"/>
</dbReference>
<dbReference type="AlphaFoldDB" id="N8WWC1"/>
<evidence type="ECO:0000313" key="3">
    <source>
        <dbReference type="EMBL" id="ENV16276.1"/>
    </source>
</evidence>
<proteinExistence type="predicted"/>
<protein>
    <recommendedName>
        <fullName evidence="2">Teneurin-like YD-shell domain-containing protein</fullName>
    </recommendedName>
</protein>
<dbReference type="InterPro" id="IPR050708">
    <property type="entry name" value="T6SS_VgrG/RHS"/>
</dbReference>
<dbReference type="PATRIC" id="fig|1217656.3.peg.3156"/>
<comment type="caution">
    <text evidence="3">The sequence shown here is derived from an EMBL/GenBank/DDBJ whole genome shotgun (WGS) entry which is preliminary data.</text>
</comment>
<dbReference type="eggNOG" id="COG3209">
    <property type="taxonomic scope" value="Bacteria"/>
</dbReference>
<gene>
    <name evidence="3" type="ORF">F964_03211</name>
</gene>
<keyword evidence="1" id="KW-0677">Repeat</keyword>
<dbReference type="PANTHER" id="PTHR32305:SF15">
    <property type="entry name" value="PROTEIN RHSA-RELATED"/>
    <property type="match status" value="1"/>
</dbReference>
<dbReference type="Gene3D" id="2.180.10.10">
    <property type="entry name" value="RHS repeat-associated core"/>
    <property type="match status" value="1"/>
</dbReference>
<dbReference type="HOGENOM" id="CLU_775290_0_0_6"/>
<keyword evidence="4" id="KW-1185">Reference proteome</keyword>
<dbReference type="NCBIfam" id="TIGR03696">
    <property type="entry name" value="Rhs_assc_core"/>
    <property type="match status" value="1"/>
</dbReference>
<dbReference type="Proteomes" id="UP000013148">
    <property type="component" value="Unassembled WGS sequence"/>
</dbReference>
<accession>N8WWC1</accession>
<reference evidence="3 4" key="1">
    <citation type="submission" date="2013-02" db="EMBL/GenBank/DDBJ databases">
        <title>The Genome Sequence of Acinetobacter guillouiae NIPH 991.</title>
        <authorList>
            <consortium name="The Broad Institute Genome Sequencing Platform"/>
            <consortium name="The Broad Institute Genome Sequencing Center for Infectious Disease"/>
            <person name="Cerqueira G."/>
            <person name="Feldgarden M."/>
            <person name="Courvalin P."/>
            <person name="Perichon B."/>
            <person name="Grillot-Courvalin C."/>
            <person name="Clermont D."/>
            <person name="Rocha E."/>
            <person name="Yoon E.-J."/>
            <person name="Nemec A."/>
            <person name="Walker B."/>
            <person name="Young S.K."/>
            <person name="Zeng Q."/>
            <person name="Gargeya S."/>
            <person name="Fitzgerald M."/>
            <person name="Haas B."/>
            <person name="Abouelleil A."/>
            <person name="Alvarado L."/>
            <person name="Arachchi H.M."/>
            <person name="Berlin A.M."/>
            <person name="Chapman S.B."/>
            <person name="Dewar J."/>
            <person name="Goldberg J."/>
            <person name="Griggs A."/>
            <person name="Gujja S."/>
            <person name="Hansen M."/>
            <person name="Howarth C."/>
            <person name="Imamovic A."/>
            <person name="Larimer J."/>
            <person name="McCowan C."/>
            <person name="Murphy C."/>
            <person name="Neiman D."/>
            <person name="Pearson M."/>
            <person name="Priest M."/>
            <person name="Roberts A."/>
            <person name="Saif S."/>
            <person name="Shea T."/>
            <person name="Sisk P."/>
            <person name="Sykes S."/>
            <person name="Wortman J."/>
            <person name="Nusbaum C."/>
            <person name="Birren B."/>
        </authorList>
    </citation>
    <scope>NUCLEOTIDE SEQUENCE [LARGE SCALE GENOMIC DNA]</scope>
    <source>
        <strain evidence="3 4">NIPH 991</strain>
    </source>
</reference>
<dbReference type="RefSeq" id="WP_004821721.1">
    <property type="nucleotide sequence ID" value="NZ_KB849456.1"/>
</dbReference>
<organism evidence="3 4">
    <name type="scientific">Acinetobacter guillouiae NIPH 991</name>
    <dbReference type="NCBI Taxonomy" id="1217656"/>
    <lineage>
        <taxon>Bacteria</taxon>
        <taxon>Pseudomonadati</taxon>
        <taxon>Pseudomonadota</taxon>
        <taxon>Gammaproteobacteria</taxon>
        <taxon>Moraxellales</taxon>
        <taxon>Moraxellaceae</taxon>
        <taxon>Acinetobacter</taxon>
    </lineage>
</organism>
<evidence type="ECO:0000256" key="1">
    <source>
        <dbReference type="ARBA" id="ARBA00022737"/>
    </source>
</evidence>
<dbReference type="Pfam" id="PF25023">
    <property type="entry name" value="TEN_YD-shell"/>
    <property type="match status" value="1"/>
</dbReference>
<name>N8WWC1_ACIGI</name>
<dbReference type="InterPro" id="IPR022385">
    <property type="entry name" value="Rhs_assc_core"/>
</dbReference>